<feature type="region of interest" description="Disordered" evidence="1">
    <location>
        <begin position="130"/>
        <end position="159"/>
    </location>
</feature>
<feature type="compositionally biased region" description="Polar residues" evidence="1">
    <location>
        <begin position="130"/>
        <end position="141"/>
    </location>
</feature>
<dbReference type="Proteomes" id="UP000541558">
    <property type="component" value="Unassembled WGS sequence"/>
</dbReference>
<proteinExistence type="predicted"/>
<protein>
    <submittedName>
        <fullName evidence="2">Uncharacterized protein</fullName>
    </submittedName>
</protein>
<feature type="compositionally biased region" description="Low complexity" evidence="1">
    <location>
        <begin position="7"/>
        <end position="17"/>
    </location>
</feature>
<feature type="compositionally biased region" description="Polar residues" evidence="1">
    <location>
        <begin position="37"/>
        <end position="46"/>
    </location>
</feature>
<dbReference type="OrthoDB" id="3261081at2759"/>
<evidence type="ECO:0000256" key="1">
    <source>
        <dbReference type="SAM" id="MobiDB-lite"/>
    </source>
</evidence>
<feature type="compositionally biased region" description="Low complexity" evidence="1">
    <location>
        <begin position="77"/>
        <end position="88"/>
    </location>
</feature>
<feature type="region of interest" description="Disordered" evidence="1">
    <location>
        <begin position="1"/>
        <end position="50"/>
    </location>
</feature>
<dbReference type="EMBL" id="JAACJK010000221">
    <property type="protein sequence ID" value="KAF5314669.1"/>
    <property type="molecule type" value="Genomic_DNA"/>
</dbReference>
<name>A0A8H5EW89_9AGAR</name>
<feature type="compositionally biased region" description="Polar residues" evidence="1">
    <location>
        <begin position="149"/>
        <end position="158"/>
    </location>
</feature>
<reference evidence="2 3" key="1">
    <citation type="journal article" date="2020" name="ISME J.">
        <title>Uncovering the hidden diversity of litter-decomposition mechanisms in mushroom-forming fungi.</title>
        <authorList>
            <person name="Floudas D."/>
            <person name="Bentzer J."/>
            <person name="Ahren D."/>
            <person name="Johansson T."/>
            <person name="Persson P."/>
            <person name="Tunlid A."/>
        </authorList>
    </citation>
    <scope>NUCLEOTIDE SEQUENCE [LARGE SCALE GENOMIC DNA]</scope>
    <source>
        <strain evidence="2 3">CBS 175.51</strain>
    </source>
</reference>
<evidence type="ECO:0000313" key="3">
    <source>
        <dbReference type="Proteomes" id="UP000541558"/>
    </source>
</evidence>
<accession>A0A8H5EW89</accession>
<gene>
    <name evidence="2" type="ORF">D9611_007188</name>
</gene>
<sequence length="271" mass="29078">MFRQRSRTTSASGSSGAPKVAHSTSTGSDKAKEAPVTQESDGTSPPKTKFGFSEIANLFIRLRRHQRASGAKKEEVPAPTAAEVASPEAPVQAFPTAIVTHDLVQTPSRLVLTPPMSPSRNRVRRLTGTPYTRTRSTSGSNKPKGHHLVSSSGTQPITHPSVRDNVLEGAHAIPVEYTDRFEVAGGVNTPTLLRATKRTILETVAALGANALADEIWECTICGPKHGTYKVEIKYSATATRCTRADGYRPVALDKAQSIPGLMTISKRNEL</sequence>
<organism evidence="2 3">
    <name type="scientific">Ephemerocybe angulata</name>
    <dbReference type="NCBI Taxonomy" id="980116"/>
    <lineage>
        <taxon>Eukaryota</taxon>
        <taxon>Fungi</taxon>
        <taxon>Dikarya</taxon>
        <taxon>Basidiomycota</taxon>
        <taxon>Agaricomycotina</taxon>
        <taxon>Agaricomycetes</taxon>
        <taxon>Agaricomycetidae</taxon>
        <taxon>Agaricales</taxon>
        <taxon>Agaricineae</taxon>
        <taxon>Psathyrellaceae</taxon>
        <taxon>Ephemerocybe</taxon>
    </lineage>
</organism>
<evidence type="ECO:0000313" key="2">
    <source>
        <dbReference type="EMBL" id="KAF5314669.1"/>
    </source>
</evidence>
<dbReference type="AlphaFoldDB" id="A0A8H5EW89"/>
<keyword evidence="3" id="KW-1185">Reference proteome</keyword>
<comment type="caution">
    <text evidence="2">The sequence shown here is derived from an EMBL/GenBank/DDBJ whole genome shotgun (WGS) entry which is preliminary data.</text>
</comment>
<feature type="region of interest" description="Disordered" evidence="1">
    <location>
        <begin position="66"/>
        <end position="88"/>
    </location>
</feature>